<dbReference type="RefSeq" id="WP_110031794.1">
    <property type="nucleotide sequence ID" value="NZ_QGTR01000002.1"/>
</dbReference>
<dbReference type="AlphaFoldDB" id="A0A317PPJ6"/>
<organism evidence="2 3">
    <name type="scientific">Hoeflea marina</name>
    <dbReference type="NCBI Taxonomy" id="274592"/>
    <lineage>
        <taxon>Bacteria</taxon>
        <taxon>Pseudomonadati</taxon>
        <taxon>Pseudomonadota</taxon>
        <taxon>Alphaproteobacteria</taxon>
        <taxon>Hyphomicrobiales</taxon>
        <taxon>Rhizobiaceae</taxon>
        <taxon>Hoeflea</taxon>
    </lineage>
</organism>
<keyword evidence="1" id="KW-0812">Transmembrane</keyword>
<keyword evidence="3" id="KW-1185">Reference proteome</keyword>
<keyword evidence="1" id="KW-1133">Transmembrane helix</keyword>
<proteinExistence type="predicted"/>
<evidence type="ECO:0000313" key="2">
    <source>
        <dbReference type="EMBL" id="PWW02069.1"/>
    </source>
</evidence>
<evidence type="ECO:0000313" key="3">
    <source>
        <dbReference type="Proteomes" id="UP000246352"/>
    </source>
</evidence>
<dbReference type="EMBL" id="QGTR01000002">
    <property type="protein sequence ID" value="PWW02069.1"/>
    <property type="molecule type" value="Genomic_DNA"/>
</dbReference>
<dbReference type="Proteomes" id="UP000246352">
    <property type="component" value="Unassembled WGS sequence"/>
</dbReference>
<sequence length="86" mass="9792">MTRKRKPLKIIDFSHPFYRPKWRRVAILVVTVLWTLMEFATGNPAWGTGAALLSAYLVWGFFLVPLPEPPVEGAVADPNREPEDRS</sequence>
<evidence type="ECO:0008006" key="4">
    <source>
        <dbReference type="Google" id="ProtNLM"/>
    </source>
</evidence>
<gene>
    <name evidence="2" type="ORF">DFR52_102735</name>
</gene>
<feature type="transmembrane region" description="Helical" evidence="1">
    <location>
        <begin position="21"/>
        <end position="40"/>
    </location>
</feature>
<protein>
    <recommendedName>
        <fullName evidence="4">DUF3329 domain-containing protein</fullName>
    </recommendedName>
</protein>
<evidence type="ECO:0000256" key="1">
    <source>
        <dbReference type="SAM" id="Phobius"/>
    </source>
</evidence>
<comment type="caution">
    <text evidence="2">The sequence shown here is derived from an EMBL/GenBank/DDBJ whole genome shotgun (WGS) entry which is preliminary data.</text>
</comment>
<keyword evidence="1" id="KW-0472">Membrane</keyword>
<name>A0A317PPJ6_9HYPH</name>
<accession>A0A317PPJ6</accession>
<reference evidence="2 3" key="1">
    <citation type="submission" date="2018-05" db="EMBL/GenBank/DDBJ databases">
        <title>Genomic Encyclopedia of Type Strains, Phase IV (KMG-IV): sequencing the most valuable type-strain genomes for metagenomic binning, comparative biology and taxonomic classification.</title>
        <authorList>
            <person name="Goeker M."/>
        </authorList>
    </citation>
    <scope>NUCLEOTIDE SEQUENCE [LARGE SCALE GENOMIC DNA]</scope>
    <source>
        <strain evidence="2 3">DSM 16791</strain>
    </source>
</reference>